<reference evidence="1" key="2">
    <citation type="submission" date="2013-05" db="EMBL/GenBank/DDBJ databases">
        <authorList>
            <person name="Carter J.-M."/>
            <person name="Baker S.C."/>
            <person name="Pink R."/>
            <person name="Carter D.R.F."/>
            <person name="Collins A."/>
            <person name="Tomlin J."/>
            <person name="Gibbs M."/>
            <person name="Breuker C.J."/>
        </authorList>
    </citation>
    <scope>NUCLEOTIDE SEQUENCE</scope>
    <source>
        <tissue evidence="1">Ovary</tissue>
    </source>
</reference>
<organism evidence="1">
    <name type="scientific">Pararge aegeria</name>
    <name type="common">speckled wood butterfly</name>
    <dbReference type="NCBI Taxonomy" id="116150"/>
    <lineage>
        <taxon>Eukaryota</taxon>
        <taxon>Metazoa</taxon>
        <taxon>Ecdysozoa</taxon>
        <taxon>Arthropoda</taxon>
        <taxon>Hexapoda</taxon>
        <taxon>Insecta</taxon>
        <taxon>Pterygota</taxon>
        <taxon>Neoptera</taxon>
        <taxon>Endopterygota</taxon>
        <taxon>Lepidoptera</taxon>
        <taxon>Glossata</taxon>
        <taxon>Ditrysia</taxon>
        <taxon>Papilionoidea</taxon>
        <taxon>Nymphalidae</taxon>
        <taxon>Satyrinae</taxon>
        <taxon>Satyrini</taxon>
        <taxon>Parargina</taxon>
        <taxon>Pararge</taxon>
    </lineage>
</organism>
<evidence type="ECO:0000313" key="1">
    <source>
        <dbReference type="EMBL" id="JAA79551.1"/>
    </source>
</evidence>
<dbReference type="AlphaFoldDB" id="S4NLD9"/>
<proteinExistence type="predicted"/>
<sequence length="95" mass="10486">MKIGVHCTNHRGLSGLLRGGILRCYLLYQNASENATHCDFFAGLHSFCLYNAQIVSVSKGLRLSHIDATIVNLHFTLQFNGGGVTMPNLCNIIFF</sequence>
<reference evidence="1" key="1">
    <citation type="journal article" date="2013" name="BMC Genomics">
        <title>Unscrambling butterfly oogenesis.</title>
        <authorList>
            <person name="Carter J.M."/>
            <person name="Baker S.C."/>
            <person name="Pink R."/>
            <person name="Carter D.R."/>
            <person name="Collins A."/>
            <person name="Tomlin J."/>
            <person name="Gibbs M."/>
            <person name="Breuker C.J."/>
        </authorList>
    </citation>
    <scope>NUCLEOTIDE SEQUENCE</scope>
    <source>
        <tissue evidence="1">Ovary</tissue>
    </source>
</reference>
<dbReference type="EMBL" id="GAIX01013009">
    <property type="protein sequence ID" value="JAA79551.1"/>
    <property type="molecule type" value="Transcribed_RNA"/>
</dbReference>
<feature type="non-terminal residue" evidence="1">
    <location>
        <position position="95"/>
    </location>
</feature>
<accession>S4NLD9</accession>
<name>S4NLD9_9NEOP</name>
<protein>
    <submittedName>
        <fullName evidence="1">Uncharacterized protein</fullName>
    </submittedName>
</protein>